<gene>
    <name evidence="2" type="ORF">NCTC11012_00713</name>
</gene>
<dbReference type="Proteomes" id="UP000254618">
    <property type="component" value="Unassembled WGS sequence"/>
</dbReference>
<accession>A0A378QNY6</accession>
<dbReference type="AlphaFoldDB" id="A0A378QNY6"/>
<evidence type="ECO:0000313" key="3">
    <source>
        <dbReference type="Proteomes" id="UP000254618"/>
    </source>
</evidence>
<organism evidence="2 3">
    <name type="scientific">Moraxella equi</name>
    <dbReference type="NCBI Taxonomy" id="60442"/>
    <lineage>
        <taxon>Bacteria</taxon>
        <taxon>Pseudomonadati</taxon>
        <taxon>Pseudomonadota</taxon>
        <taxon>Gammaproteobacteria</taxon>
        <taxon>Moraxellales</taxon>
        <taxon>Moraxellaceae</taxon>
        <taxon>Moraxella</taxon>
    </lineage>
</organism>
<feature type="region of interest" description="Disordered" evidence="1">
    <location>
        <begin position="37"/>
        <end position="64"/>
    </location>
</feature>
<evidence type="ECO:0000256" key="1">
    <source>
        <dbReference type="SAM" id="MobiDB-lite"/>
    </source>
</evidence>
<evidence type="ECO:0000313" key="2">
    <source>
        <dbReference type="EMBL" id="STZ02488.1"/>
    </source>
</evidence>
<feature type="compositionally biased region" description="Polar residues" evidence="1">
    <location>
        <begin position="51"/>
        <end position="64"/>
    </location>
</feature>
<sequence length="87" mass="9684">MGNKCRVYNAHGDLMTYDLSECQDFLTETGKIPKSRTAHSFVSSHDEAQPVQVQDIQQTSPQAVQGGITSTDEYIFADKSKTEPIFN</sequence>
<proteinExistence type="predicted"/>
<protein>
    <submittedName>
        <fullName evidence="2">Uncharacterized protein</fullName>
    </submittedName>
</protein>
<name>A0A378QNY6_9GAMM</name>
<reference evidence="2 3" key="1">
    <citation type="submission" date="2018-06" db="EMBL/GenBank/DDBJ databases">
        <authorList>
            <consortium name="Pathogen Informatics"/>
            <person name="Doyle S."/>
        </authorList>
    </citation>
    <scope>NUCLEOTIDE SEQUENCE [LARGE SCALE GENOMIC DNA]</scope>
    <source>
        <strain evidence="2 3">NCTC11012</strain>
    </source>
</reference>
<dbReference type="EMBL" id="UGQF01000001">
    <property type="protein sequence ID" value="STZ02488.1"/>
    <property type="molecule type" value="Genomic_DNA"/>
</dbReference>